<reference evidence="4 5" key="1">
    <citation type="journal article" date="2018" name="Sci. Rep.">
        <title>Comparative genomics provides insights into the lifestyle and reveals functional heterogeneity of dark septate endophytic fungi.</title>
        <authorList>
            <person name="Knapp D.G."/>
            <person name="Nemeth J.B."/>
            <person name="Barry K."/>
            <person name="Hainaut M."/>
            <person name="Henrissat B."/>
            <person name="Johnson J."/>
            <person name="Kuo A."/>
            <person name="Lim J.H.P."/>
            <person name="Lipzen A."/>
            <person name="Nolan M."/>
            <person name="Ohm R.A."/>
            <person name="Tamas L."/>
            <person name="Grigoriev I.V."/>
            <person name="Spatafora J.W."/>
            <person name="Nagy L.G."/>
            <person name="Kovacs G.M."/>
        </authorList>
    </citation>
    <scope>NUCLEOTIDE SEQUENCE [LARGE SCALE GENOMIC DNA]</scope>
    <source>
        <strain evidence="4 5">DSE2036</strain>
    </source>
</reference>
<dbReference type="Pfam" id="PF02543">
    <property type="entry name" value="Carbam_trans_N"/>
    <property type="match status" value="1"/>
</dbReference>
<evidence type="ECO:0000259" key="2">
    <source>
        <dbReference type="Pfam" id="PF02543"/>
    </source>
</evidence>
<keyword evidence="4" id="KW-0808">Transferase</keyword>
<dbReference type="Pfam" id="PF16861">
    <property type="entry name" value="Carbam_trans_C"/>
    <property type="match status" value="1"/>
</dbReference>
<dbReference type="OrthoDB" id="414294at2759"/>
<comment type="similarity">
    <text evidence="1">Belongs to the NodU/CmcH family.</text>
</comment>
<feature type="domain" description="Carbamoyltransferase" evidence="2">
    <location>
        <begin position="60"/>
        <end position="447"/>
    </location>
</feature>
<evidence type="ECO:0000313" key="5">
    <source>
        <dbReference type="Proteomes" id="UP000244855"/>
    </source>
</evidence>
<protein>
    <submittedName>
        <fullName evidence="4">Carbamoyltransferase</fullName>
    </submittedName>
</protein>
<evidence type="ECO:0000256" key="1">
    <source>
        <dbReference type="ARBA" id="ARBA00006129"/>
    </source>
</evidence>
<proteinExistence type="inferred from homology"/>
<dbReference type="InterPro" id="IPR003696">
    <property type="entry name" value="Carbtransf_dom"/>
</dbReference>
<dbReference type="SUPFAM" id="SSF53067">
    <property type="entry name" value="Actin-like ATPase domain"/>
    <property type="match status" value="1"/>
</dbReference>
<gene>
    <name evidence="4" type="ORF">DM02DRAFT_701191</name>
</gene>
<organism evidence="4 5">
    <name type="scientific">Periconia macrospinosa</name>
    <dbReference type="NCBI Taxonomy" id="97972"/>
    <lineage>
        <taxon>Eukaryota</taxon>
        <taxon>Fungi</taxon>
        <taxon>Dikarya</taxon>
        <taxon>Ascomycota</taxon>
        <taxon>Pezizomycotina</taxon>
        <taxon>Dothideomycetes</taxon>
        <taxon>Pleosporomycetidae</taxon>
        <taxon>Pleosporales</taxon>
        <taxon>Massarineae</taxon>
        <taxon>Periconiaceae</taxon>
        <taxon>Periconia</taxon>
    </lineage>
</organism>
<dbReference type="InterPro" id="IPR031730">
    <property type="entry name" value="Carbam_trans_C"/>
</dbReference>
<dbReference type="GO" id="GO:0016740">
    <property type="term" value="F:transferase activity"/>
    <property type="evidence" value="ECO:0007669"/>
    <property type="project" value="UniProtKB-KW"/>
</dbReference>
<dbReference type="InterPro" id="IPR043129">
    <property type="entry name" value="ATPase_NBD"/>
</dbReference>
<accession>A0A2V1E0J3</accession>
<dbReference type="EMBL" id="KZ805340">
    <property type="protein sequence ID" value="PVI02680.1"/>
    <property type="molecule type" value="Genomic_DNA"/>
</dbReference>
<dbReference type="InterPro" id="IPR038152">
    <property type="entry name" value="Carbam_trans_C_sf"/>
</dbReference>
<dbReference type="Gene3D" id="3.90.870.20">
    <property type="entry name" value="Carbamoyltransferase, C-terminal domain"/>
    <property type="match status" value="1"/>
</dbReference>
<dbReference type="AlphaFoldDB" id="A0A2V1E0J3"/>
<dbReference type="InterPro" id="IPR051338">
    <property type="entry name" value="NodU/CmcH_Carbamoyltrnsfr"/>
</dbReference>
<dbReference type="Gene3D" id="3.30.420.40">
    <property type="match status" value="2"/>
</dbReference>
<evidence type="ECO:0000313" key="4">
    <source>
        <dbReference type="EMBL" id="PVI02680.1"/>
    </source>
</evidence>
<dbReference type="STRING" id="97972.A0A2V1E0J3"/>
<sequence length="732" mass="80536">MAGPRNPVLGRLAGQLWKPLAARRYAKSGMFSVNSATGAKVCDGLRQRVRSGETCYVVGLGVSGHNAGASLVQVSQSGGVRLLSNDEEERFTAVKHYQDYPEQSINELHRRLNSLGVHPTQVAAWATSWDYGTLEATLARVFAENLPASTTLLRPGATNYWDVVVRSREALSAPARLRQQLGLDADIPLLMPEHHENHASFAYAASPFAKNAGPTMITVLDGSGDRGSISLYHGENGRISQVYCNESMSDSLGLFYAYISSTQGGWTMLSSEGRYMGAVAWGDQDRLTNPYYRRLREIFHFGPEGRVHLNQKIANWPSGGELKPYTSALEAIVGPPITRERMWNPDAVLDVDSIQHSEITRDRVDVAAATQLVFEDCLFHIVDHMIRTTGSDQLVMSGGTALNGLANMKLLDRFDRQWYKRNLGRDTFLKLWVPPTTGDAGVVIGAAYSIALRSEVPCGPSLQHAAWCGVPAGSDAIQPALEKDPEIDFWRLGNMEKDSDRRAVADLMAYIVSQDGILGLYQGSAETGPRALGQRSILANPCNSETKRILNERVKFRETIRPLAPMVTREHADQFFKLSEGASADDYNAYHYMVLMAQARPLAFKKIPAVVHEDGTCRIQIVKPETNPLVHAYLQAMGRRLGAEVSVNTSLNVGGPICQTPDQALATIKRAKGLAGLILVSDQGDVFLAWHAIHTPFKDNGRQLREWVAEHTAQSWEKLPKSKVLENAKPAK</sequence>
<dbReference type="PANTHER" id="PTHR34847">
    <property type="entry name" value="NODULATION PROTEIN U"/>
    <property type="match status" value="1"/>
</dbReference>
<feature type="domain" description="Carbamoyltransferase C-terminal" evidence="3">
    <location>
        <begin position="511"/>
        <end position="671"/>
    </location>
</feature>
<dbReference type="Proteomes" id="UP000244855">
    <property type="component" value="Unassembled WGS sequence"/>
</dbReference>
<dbReference type="PANTHER" id="PTHR34847:SF1">
    <property type="entry name" value="NODULATION PROTEIN U"/>
    <property type="match status" value="1"/>
</dbReference>
<dbReference type="CDD" id="cd24033">
    <property type="entry name" value="ASKHA_NBD_NodU_CmcH-like_N"/>
    <property type="match status" value="1"/>
</dbReference>
<name>A0A2V1E0J3_9PLEO</name>
<keyword evidence="5" id="KW-1185">Reference proteome</keyword>
<evidence type="ECO:0000259" key="3">
    <source>
        <dbReference type="Pfam" id="PF16861"/>
    </source>
</evidence>